<evidence type="ECO:0000256" key="2">
    <source>
        <dbReference type="ARBA" id="ARBA00022573"/>
    </source>
</evidence>
<evidence type="ECO:0000256" key="1">
    <source>
        <dbReference type="ARBA" id="ARBA00004953"/>
    </source>
</evidence>
<dbReference type="InterPro" id="IPR006365">
    <property type="entry name" value="Cbl_synth_CobL"/>
</dbReference>
<dbReference type="SUPFAM" id="SSF53790">
    <property type="entry name" value="Tetrapyrrole methylase"/>
    <property type="match status" value="1"/>
</dbReference>
<evidence type="ECO:0000313" key="7">
    <source>
        <dbReference type="EMBL" id="MCS7481234.1"/>
    </source>
</evidence>
<organism evidence="7 8">
    <name type="scientific">Umezawaea endophytica</name>
    <dbReference type="NCBI Taxonomy" id="1654476"/>
    <lineage>
        <taxon>Bacteria</taxon>
        <taxon>Bacillati</taxon>
        <taxon>Actinomycetota</taxon>
        <taxon>Actinomycetes</taxon>
        <taxon>Pseudonocardiales</taxon>
        <taxon>Pseudonocardiaceae</taxon>
        <taxon>Umezawaea</taxon>
    </lineage>
</organism>
<dbReference type="GO" id="GO:0032259">
    <property type="term" value="P:methylation"/>
    <property type="evidence" value="ECO:0007669"/>
    <property type="project" value="UniProtKB-KW"/>
</dbReference>
<keyword evidence="8" id="KW-1185">Reference proteome</keyword>
<dbReference type="InterPro" id="IPR014776">
    <property type="entry name" value="4pyrrole_Mease_sub2"/>
</dbReference>
<evidence type="ECO:0000259" key="6">
    <source>
        <dbReference type="Pfam" id="PF00590"/>
    </source>
</evidence>
<dbReference type="Gene3D" id="3.40.1010.10">
    <property type="entry name" value="Cobalt-precorrin-4 Transmethylase, Domain 1"/>
    <property type="match status" value="1"/>
</dbReference>
<keyword evidence="3" id="KW-0489">Methyltransferase</keyword>
<dbReference type="Pfam" id="PF01135">
    <property type="entry name" value="PCMT"/>
    <property type="match status" value="1"/>
</dbReference>
<accession>A0A9X2VRD2</accession>
<protein>
    <submittedName>
        <fullName evidence="7">Precorrin-6y C5,15-methyltransferase (Decarboxylating) subunit CbiE</fullName>
    </submittedName>
</protein>
<proteinExistence type="predicted"/>
<dbReference type="InterPro" id="IPR035996">
    <property type="entry name" value="4pyrrol_Methylase_sf"/>
</dbReference>
<dbReference type="NCBIfam" id="TIGR02469">
    <property type="entry name" value="CbiT"/>
    <property type="match status" value="1"/>
</dbReference>
<comment type="caution">
    <text evidence="7">The sequence shown here is derived from an EMBL/GenBank/DDBJ whole genome shotgun (WGS) entry which is preliminary data.</text>
</comment>
<dbReference type="GO" id="GO:0008276">
    <property type="term" value="F:protein methyltransferase activity"/>
    <property type="evidence" value="ECO:0007669"/>
    <property type="project" value="InterPro"/>
</dbReference>
<dbReference type="Proteomes" id="UP001141259">
    <property type="component" value="Unassembled WGS sequence"/>
</dbReference>
<evidence type="ECO:0000313" key="8">
    <source>
        <dbReference type="Proteomes" id="UP001141259"/>
    </source>
</evidence>
<feature type="domain" description="Tetrapyrrole methylase" evidence="6">
    <location>
        <begin position="1"/>
        <end position="178"/>
    </location>
</feature>
<sequence>MIAVVGIGVDGWDGLSPAARDEVEAAQVLMGDARQLEMVPGDHERVTWPSPMLPALPGLFEANRHRRVCVLASGDPLFHGIGSTLIRLLGADRVRIVPHPSSVSLACARLGWPVDDVEVVSTVGKPVELLHPVLHPGRRVLVLGSTPLAVADLLAARGYGDSVVTVLERLGGPGERVHDDLSYVDPLHVLAIEVVGTAVRSRVPGLPESDYEHDGQITKREVRAVTLAQLAPVPGQLLWDVGAGAGSIAIEWARVHPACRAFGIEHHPERAERIGRNARALGVPGVHVVVGKAPEALEGLERPSAVFIGGGLTVPGVVEACWEALLPGGRLVVNAVTLESEAVIAAWHPRLGGDLTRIAINRGSPVGGFTGWRPHMPVTTWAVTKETE</sequence>
<dbReference type="EMBL" id="JANYMP010000017">
    <property type="protein sequence ID" value="MCS7481234.1"/>
    <property type="molecule type" value="Genomic_DNA"/>
</dbReference>
<dbReference type="AlphaFoldDB" id="A0A9X2VRD2"/>
<dbReference type="Pfam" id="PF00590">
    <property type="entry name" value="TP_methylase"/>
    <property type="match status" value="1"/>
</dbReference>
<dbReference type="PANTHER" id="PTHR43182:SF1">
    <property type="entry name" value="COBALT-PRECORRIN-7 C(5)-METHYLTRANSFERASE"/>
    <property type="match status" value="1"/>
</dbReference>
<dbReference type="CDD" id="cd11644">
    <property type="entry name" value="Precorrin-6Y-MT"/>
    <property type="match status" value="1"/>
</dbReference>
<dbReference type="GO" id="GO:0009236">
    <property type="term" value="P:cobalamin biosynthetic process"/>
    <property type="evidence" value="ECO:0007669"/>
    <property type="project" value="UniProtKB-KW"/>
</dbReference>
<evidence type="ECO:0000256" key="3">
    <source>
        <dbReference type="ARBA" id="ARBA00022603"/>
    </source>
</evidence>
<reference evidence="7" key="1">
    <citation type="submission" date="2022-08" db="EMBL/GenBank/DDBJ databases">
        <authorList>
            <person name="Tistechok S."/>
            <person name="Samborskyy M."/>
            <person name="Roman I."/>
        </authorList>
    </citation>
    <scope>NUCLEOTIDE SEQUENCE</scope>
    <source>
        <strain evidence="7">DSM 103496</strain>
    </source>
</reference>
<dbReference type="Gene3D" id="3.30.950.10">
    <property type="entry name" value="Methyltransferase, Cobalt-precorrin-4 Transmethylase, Domain 2"/>
    <property type="match status" value="1"/>
</dbReference>
<dbReference type="RefSeq" id="WP_259626724.1">
    <property type="nucleotide sequence ID" value="NZ_JANYMP010000017.1"/>
</dbReference>
<name>A0A9X2VRD2_9PSEU</name>
<dbReference type="SUPFAM" id="SSF53335">
    <property type="entry name" value="S-adenosyl-L-methionine-dependent methyltransferases"/>
    <property type="match status" value="1"/>
</dbReference>
<evidence type="ECO:0000256" key="5">
    <source>
        <dbReference type="ARBA" id="ARBA00022691"/>
    </source>
</evidence>
<keyword evidence="4" id="KW-0808">Transferase</keyword>
<gene>
    <name evidence="7" type="primary">cbiE</name>
    <name evidence="7" type="ORF">NZH93_30630</name>
</gene>
<dbReference type="InterPro" id="IPR000878">
    <property type="entry name" value="4pyrrol_Mease"/>
</dbReference>
<dbReference type="InterPro" id="IPR014008">
    <property type="entry name" value="Cbl_synth_MTase_CbiT"/>
</dbReference>
<dbReference type="Gene3D" id="3.40.50.150">
    <property type="entry name" value="Vaccinia Virus protein VP39"/>
    <property type="match status" value="1"/>
</dbReference>
<dbReference type="InterPro" id="IPR012818">
    <property type="entry name" value="CbiE"/>
</dbReference>
<evidence type="ECO:0000256" key="4">
    <source>
        <dbReference type="ARBA" id="ARBA00022679"/>
    </source>
</evidence>
<comment type="pathway">
    <text evidence="1">Cofactor biosynthesis; adenosylcobalamin biosynthesis.</text>
</comment>
<dbReference type="InterPro" id="IPR050714">
    <property type="entry name" value="Cobalamin_biosynth_MTase"/>
</dbReference>
<dbReference type="InterPro" id="IPR014777">
    <property type="entry name" value="4pyrrole_Mease_sub1"/>
</dbReference>
<dbReference type="PANTHER" id="PTHR43182">
    <property type="entry name" value="COBALT-PRECORRIN-6B C(15)-METHYLTRANSFERASE (DECARBOXYLATING)"/>
    <property type="match status" value="1"/>
</dbReference>
<dbReference type="CDD" id="cd02440">
    <property type="entry name" value="AdoMet_MTases"/>
    <property type="match status" value="1"/>
</dbReference>
<dbReference type="PIRSF" id="PIRSF036428">
    <property type="entry name" value="CobL"/>
    <property type="match status" value="1"/>
</dbReference>
<dbReference type="InterPro" id="IPR029063">
    <property type="entry name" value="SAM-dependent_MTases_sf"/>
</dbReference>
<keyword evidence="2" id="KW-0169">Cobalamin biosynthesis</keyword>
<dbReference type="NCBIfam" id="TIGR02467">
    <property type="entry name" value="CbiE"/>
    <property type="match status" value="1"/>
</dbReference>
<keyword evidence="5" id="KW-0949">S-adenosyl-L-methionine</keyword>